<dbReference type="Proteomes" id="UP000587270">
    <property type="component" value="Unassembled WGS sequence"/>
</dbReference>
<name>A0AAW9ZMR0_LIMRT</name>
<dbReference type="EMBL" id="JABAFN010000129">
    <property type="protein sequence ID" value="NME23285.1"/>
    <property type="molecule type" value="Genomic_DNA"/>
</dbReference>
<dbReference type="AlphaFoldDB" id="A0AAW9ZMR0"/>
<dbReference type="InterPro" id="IPR000477">
    <property type="entry name" value="RT_dom"/>
</dbReference>
<protein>
    <recommendedName>
        <fullName evidence="1">Reverse transcriptase domain-containing protein</fullName>
    </recommendedName>
</protein>
<feature type="domain" description="Reverse transcriptase" evidence="1">
    <location>
        <begin position="1"/>
        <end position="134"/>
    </location>
</feature>
<evidence type="ECO:0000313" key="2">
    <source>
        <dbReference type="EMBL" id="NME23285.1"/>
    </source>
</evidence>
<dbReference type="InterPro" id="IPR043502">
    <property type="entry name" value="DNA/RNA_pol_sf"/>
</dbReference>
<evidence type="ECO:0000259" key="1">
    <source>
        <dbReference type="PROSITE" id="PS50878"/>
    </source>
</evidence>
<proteinExistence type="predicted"/>
<comment type="caution">
    <text evidence="2">The sequence shown here is derived from an EMBL/GenBank/DDBJ whole genome shotgun (WGS) entry which is preliminary data.</text>
</comment>
<dbReference type="SUPFAM" id="SSF56672">
    <property type="entry name" value="DNA/RNA polymerases"/>
    <property type="match status" value="1"/>
</dbReference>
<accession>A0AAW9ZMR0</accession>
<evidence type="ECO:0000313" key="3">
    <source>
        <dbReference type="Proteomes" id="UP000587270"/>
    </source>
</evidence>
<sequence>MLKSIMNYRFVTRKTLEKQLIRAKVNFPCDRKGDKAYTVNLKQLGSLLHKRVINLSPKNRLGIPQGTAVSEILANIYMIVFDEFVANLIENYHGLYRRYSDDFIIVIPGHATANQNIQNLKNQIIDKNNKMNKL</sequence>
<gene>
    <name evidence="2" type="ORF">HF865_11690</name>
</gene>
<dbReference type="PROSITE" id="PS50878">
    <property type="entry name" value="RT_POL"/>
    <property type="match status" value="1"/>
</dbReference>
<reference evidence="2 3" key="1">
    <citation type="submission" date="2020-04" db="EMBL/GenBank/DDBJ databases">
        <authorList>
            <person name="Hitch T.C.A."/>
            <person name="Wylensek D."/>
            <person name="Clavel T."/>
        </authorList>
    </citation>
    <scope>NUCLEOTIDE SEQUENCE [LARGE SCALE GENOMIC DNA]</scope>
    <source>
        <strain evidence="2 3">WCA-386-APC-4I</strain>
    </source>
</reference>
<organism evidence="2 3">
    <name type="scientific">Limosilactobacillus reuteri</name>
    <name type="common">Lactobacillus reuteri</name>
    <dbReference type="NCBI Taxonomy" id="1598"/>
    <lineage>
        <taxon>Bacteria</taxon>
        <taxon>Bacillati</taxon>
        <taxon>Bacillota</taxon>
        <taxon>Bacilli</taxon>
        <taxon>Lactobacillales</taxon>
        <taxon>Lactobacillaceae</taxon>
        <taxon>Limosilactobacillus</taxon>
    </lineage>
</organism>